<reference evidence="12" key="1">
    <citation type="submission" date="2015-10" db="EMBL/GenBank/DDBJ databases">
        <title>Daphnia magna gene sets from two clonal populations assembled and annotated with EvidentialGene.</title>
        <authorList>
            <person name="Gilbert D."/>
            <person name="Podicheti R."/>
            <person name="Orsini L."/>
            <person name="Colbourne J."/>
            <person name="Pfrender M."/>
        </authorList>
    </citation>
    <scope>NUCLEOTIDE SEQUENCE</scope>
</reference>
<evidence type="ECO:0000313" key="12">
    <source>
        <dbReference type="EMBL" id="JAI87680.1"/>
    </source>
</evidence>
<sequence>MDSGGFGKAQKPPKVAKVKNKTPAEIQITAEQLLREAKERDLEIVPPPPKQKISDPDELADYQYKKRKTFEDALRRNRNVITNWIKYAQWEESQKEIQRARSVFERALDVDHRNITLWLKYTEMEMKNKQVNHARNLWDRAVTILPRANQFWYKYTYMEEMLANIAGCRQVFERWMEWQPDEQAWQTYINFELRYKELDRARSIFERFVYVHPEVKNWIKYARFEERNGYIIGARQVYERAVDFYGDDHMDERLFIAFSKFEEGQKEHERATAIYKFALEHMSKDKAAELYKAYTIHQKKFGERDAIEDVIVSKRKFQYEQEIKENPSNYDAWFDYLRLLESEGDADIEVVRDTYERAIANIPLVAEKSFWRRYIYLWINYALFEELEAEDYEKTRQVYDSCLKLIPHRNFTFAKIWLLYAHFEVRQKNLQMARKILGTAIGKCPKNKLFRGYIDLEIQLREFDRCRTLYEKFLQNGSENCTTWMKFAELETLLGDVDRARGIYELAIKQPLLDMPEILWKAYIDFEIEQEESDKARGLYERLLERTQHVKVWMSFAQFELTLAASQQEDPSLPVAAARAVFQRANKSLRSIAQSVGLEVATNKEERLMLLEAWQEFEYEHGDEASRNAVLNLMPRRVKKRRRIQTQDGVSDAILEYDKLTLNNTFRQSDAGWEEYFDYIFPEDEATKPNLKLLAMAKAWKMAKESTPASQEEETTKTNAPVVDTMAPSVSSSSLSTQQLLSQDDDRDDSSESSGSDSGGEN</sequence>
<dbReference type="OrthoDB" id="541719at2759"/>
<keyword evidence="3" id="KW-0507">mRNA processing</keyword>
<feature type="region of interest" description="Disordered" evidence="9">
    <location>
        <begin position="705"/>
        <end position="762"/>
    </location>
</feature>
<keyword evidence="4" id="KW-0747">Spliceosome</keyword>
<dbReference type="InterPro" id="IPR055433">
    <property type="entry name" value="HAT_Syf1-like_N"/>
</dbReference>
<dbReference type="InterPro" id="IPR055430">
    <property type="entry name" value="HAT_Syf1_CNRKL1_C"/>
</dbReference>
<evidence type="ECO:0000256" key="8">
    <source>
        <dbReference type="ARBA" id="ARBA00037040"/>
    </source>
</evidence>
<dbReference type="InterPro" id="IPR003107">
    <property type="entry name" value="HAT"/>
</dbReference>
<evidence type="ECO:0000256" key="7">
    <source>
        <dbReference type="ARBA" id="ARBA00023242"/>
    </source>
</evidence>
<dbReference type="InterPro" id="IPR045075">
    <property type="entry name" value="Syf1-like"/>
</dbReference>
<keyword evidence="6" id="KW-0508">mRNA splicing</keyword>
<dbReference type="FunFam" id="1.25.40.10:FF:000269">
    <property type="entry name" value="Crooked neck pre-mRNA-splicing factor 1"/>
    <property type="match status" value="1"/>
</dbReference>
<dbReference type="Pfam" id="PF23231">
    <property type="entry name" value="HAT_Syf1_CNRKL1_C"/>
    <property type="match status" value="1"/>
</dbReference>
<evidence type="ECO:0000256" key="3">
    <source>
        <dbReference type="ARBA" id="ARBA00022664"/>
    </source>
</evidence>
<dbReference type="SMART" id="SM00386">
    <property type="entry name" value="HAT"/>
    <property type="match status" value="14"/>
</dbReference>
<feature type="region of interest" description="Disordered" evidence="9">
    <location>
        <begin position="1"/>
        <end position="22"/>
    </location>
</feature>
<dbReference type="PANTHER" id="PTHR11246:SF3">
    <property type="entry name" value="CROOKED NECK-LIKE PROTEIN 1"/>
    <property type="match status" value="1"/>
</dbReference>
<dbReference type="PANTHER" id="PTHR11246">
    <property type="entry name" value="PRE-MRNA SPLICING FACTOR"/>
    <property type="match status" value="1"/>
</dbReference>
<feature type="domain" description="Pre-mRNA-splicing factor Syf1-like N-terminal HAT-repeats" evidence="11">
    <location>
        <begin position="69"/>
        <end position="214"/>
    </location>
</feature>
<evidence type="ECO:0000256" key="4">
    <source>
        <dbReference type="ARBA" id="ARBA00022728"/>
    </source>
</evidence>
<keyword evidence="7" id="KW-0539">Nucleus</keyword>
<protein>
    <submittedName>
        <fullName evidence="12">Crooked neck protein 1</fullName>
    </submittedName>
</protein>
<dbReference type="EMBL" id="GDIP01235721">
    <property type="protein sequence ID" value="JAI87680.1"/>
    <property type="molecule type" value="Transcribed_RNA"/>
</dbReference>
<evidence type="ECO:0000256" key="6">
    <source>
        <dbReference type="ARBA" id="ARBA00023187"/>
    </source>
</evidence>
<evidence type="ECO:0000259" key="10">
    <source>
        <dbReference type="Pfam" id="PF23231"/>
    </source>
</evidence>
<organism evidence="12">
    <name type="scientific">Daphnia magna</name>
    <dbReference type="NCBI Taxonomy" id="35525"/>
    <lineage>
        <taxon>Eukaryota</taxon>
        <taxon>Metazoa</taxon>
        <taxon>Ecdysozoa</taxon>
        <taxon>Arthropoda</taxon>
        <taxon>Crustacea</taxon>
        <taxon>Branchiopoda</taxon>
        <taxon>Diplostraca</taxon>
        <taxon>Cladocera</taxon>
        <taxon>Anomopoda</taxon>
        <taxon>Daphniidae</taxon>
        <taxon>Daphnia</taxon>
    </lineage>
</organism>
<dbReference type="AlphaFoldDB" id="A0A0N7ZKS7"/>
<dbReference type="GO" id="GO:0071007">
    <property type="term" value="C:U2-type catalytic step 2 spliceosome"/>
    <property type="evidence" value="ECO:0007669"/>
    <property type="project" value="TreeGrafter"/>
</dbReference>
<comment type="function">
    <text evidence="8">Involved in pre-mRNA splicing and cell cycle progression. Required for the spliceosome assembly and initiation of the DNA replication.</text>
</comment>
<dbReference type="GO" id="GO:0071014">
    <property type="term" value="C:post-mRNA release spliceosomal complex"/>
    <property type="evidence" value="ECO:0007669"/>
    <property type="project" value="TreeGrafter"/>
</dbReference>
<feature type="compositionally biased region" description="Low complexity" evidence="9">
    <location>
        <begin position="729"/>
        <end position="742"/>
    </location>
</feature>
<comment type="similarity">
    <text evidence="2">Belongs to the crooked-neck family.</text>
</comment>
<reference evidence="12" key="2">
    <citation type="submission" date="2015-10" db="EMBL/GenBank/DDBJ databases">
        <authorList>
            <person name="Gilbert D.G."/>
        </authorList>
    </citation>
    <scope>NUCLEOTIDE SEQUENCE</scope>
</reference>
<comment type="subcellular location">
    <subcellularLocation>
        <location evidence="1">Nucleus speckle</location>
    </subcellularLocation>
</comment>
<proteinExistence type="inferred from homology"/>
<evidence type="ECO:0000256" key="9">
    <source>
        <dbReference type="SAM" id="MobiDB-lite"/>
    </source>
</evidence>
<evidence type="ECO:0000256" key="1">
    <source>
        <dbReference type="ARBA" id="ARBA00004324"/>
    </source>
</evidence>
<dbReference type="GO" id="GO:0000974">
    <property type="term" value="C:Prp19 complex"/>
    <property type="evidence" value="ECO:0007669"/>
    <property type="project" value="TreeGrafter"/>
</dbReference>
<dbReference type="InterPro" id="IPR011990">
    <property type="entry name" value="TPR-like_helical_dom_sf"/>
</dbReference>
<name>A0A0N7ZKS7_9CRUS</name>
<keyword evidence="5" id="KW-0677">Repeat</keyword>
<dbReference type="SUPFAM" id="SSF48452">
    <property type="entry name" value="TPR-like"/>
    <property type="match status" value="2"/>
</dbReference>
<dbReference type="Gene3D" id="1.25.40.10">
    <property type="entry name" value="Tetratricopeptide repeat domain"/>
    <property type="match status" value="3"/>
</dbReference>
<evidence type="ECO:0000256" key="2">
    <source>
        <dbReference type="ARBA" id="ARBA00008644"/>
    </source>
</evidence>
<feature type="domain" description="Pre-mRNA-splicing factor Syf1/CRNKL1-like C-terminal HAT-repeats" evidence="10">
    <location>
        <begin position="393"/>
        <end position="539"/>
    </location>
</feature>
<dbReference type="Pfam" id="PF23233">
    <property type="entry name" value="HAT_Syf1_CNRKL1_N"/>
    <property type="match status" value="1"/>
</dbReference>
<accession>A0A0N7ZKS7</accession>
<dbReference type="GO" id="GO:0000245">
    <property type="term" value="P:spliceosomal complex assembly"/>
    <property type="evidence" value="ECO:0007669"/>
    <property type="project" value="TreeGrafter"/>
</dbReference>
<evidence type="ECO:0000259" key="11">
    <source>
        <dbReference type="Pfam" id="PF23233"/>
    </source>
</evidence>
<dbReference type="FunFam" id="1.25.40.10:FF:000075">
    <property type="entry name" value="Crooked neck pre-mRNA-splicing factor 1"/>
    <property type="match status" value="1"/>
</dbReference>
<dbReference type="GO" id="GO:0071011">
    <property type="term" value="C:precatalytic spliceosome"/>
    <property type="evidence" value="ECO:0007669"/>
    <property type="project" value="TreeGrafter"/>
</dbReference>
<evidence type="ECO:0000256" key="5">
    <source>
        <dbReference type="ARBA" id="ARBA00022737"/>
    </source>
</evidence>
<dbReference type="FunFam" id="1.25.40.10:FF:000306">
    <property type="entry name" value="Cell cycle control protein cwf4"/>
    <property type="match status" value="1"/>
</dbReference>
<dbReference type="GO" id="GO:0016607">
    <property type="term" value="C:nuclear speck"/>
    <property type="evidence" value="ECO:0007669"/>
    <property type="project" value="UniProtKB-SubCell"/>
</dbReference>